<gene>
    <name evidence="1" type="ORF">CEXT_174931</name>
</gene>
<proteinExistence type="predicted"/>
<evidence type="ECO:0000313" key="1">
    <source>
        <dbReference type="EMBL" id="GIX77783.1"/>
    </source>
</evidence>
<protein>
    <submittedName>
        <fullName evidence="1">Uncharacterized protein</fullName>
    </submittedName>
</protein>
<dbReference type="Proteomes" id="UP001054945">
    <property type="component" value="Unassembled WGS sequence"/>
</dbReference>
<accession>A0AAV4MZW2</accession>
<evidence type="ECO:0000313" key="2">
    <source>
        <dbReference type="Proteomes" id="UP001054945"/>
    </source>
</evidence>
<dbReference type="EMBL" id="BPLR01020356">
    <property type="protein sequence ID" value="GIX77783.1"/>
    <property type="molecule type" value="Genomic_DNA"/>
</dbReference>
<dbReference type="AlphaFoldDB" id="A0AAV4MZW2"/>
<sequence>MYLISGEVFYTIESTYELGIRNKEWLVTENNTAKTLAEAQSGYMMSKVKDPVGAFIVRVVKVRLPNGKAGNPGGEEILVFDWPKLVFSDAAIKRKGRVMFVLLRGKKSGGRQ</sequence>
<reference evidence="1 2" key="1">
    <citation type="submission" date="2021-06" db="EMBL/GenBank/DDBJ databases">
        <title>Caerostris extrusa draft genome.</title>
        <authorList>
            <person name="Kono N."/>
            <person name="Arakawa K."/>
        </authorList>
    </citation>
    <scope>NUCLEOTIDE SEQUENCE [LARGE SCALE GENOMIC DNA]</scope>
</reference>
<organism evidence="1 2">
    <name type="scientific">Caerostris extrusa</name>
    <name type="common">Bark spider</name>
    <name type="synonym">Caerostris bankana</name>
    <dbReference type="NCBI Taxonomy" id="172846"/>
    <lineage>
        <taxon>Eukaryota</taxon>
        <taxon>Metazoa</taxon>
        <taxon>Ecdysozoa</taxon>
        <taxon>Arthropoda</taxon>
        <taxon>Chelicerata</taxon>
        <taxon>Arachnida</taxon>
        <taxon>Araneae</taxon>
        <taxon>Araneomorphae</taxon>
        <taxon>Entelegynae</taxon>
        <taxon>Araneoidea</taxon>
        <taxon>Araneidae</taxon>
        <taxon>Caerostris</taxon>
    </lineage>
</organism>
<keyword evidence="2" id="KW-1185">Reference proteome</keyword>
<comment type="caution">
    <text evidence="1">The sequence shown here is derived from an EMBL/GenBank/DDBJ whole genome shotgun (WGS) entry which is preliminary data.</text>
</comment>
<name>A0AAV4MZW2_CAEEX</name>